<dbReference type="RefSeq" id="WP_044308894.1">
    <property type="nucleotide sequence ID" value="NZ_JAFFRY010000007.1"/>
</dbReference>
<name>A0A0P9YLL3_PSESX</name>
<organism evidence="1 2">
    <name type="scientific">Pseudomonas syringae pv. papulans</name>
    <dbReference type="NCBI Taxonomy" id="83963"/>
    <lineage>
        <taxon>Bacteria</taxon>
        <taxon>Pseudomonadati</taxon>
        <taxon>Pseudomonadota</taxon>
        <taxon>Gammaproteobacteria</taxon>
        <taxon>Pseudomonadales</taxon>
        <taxon>Pseudomonadaceae</taxon>
        <taxon>Pseudomonas</taxon>
        <taxon>Pseudomonas syringae</taxon>
    </lineage>
</organism>
<reference evidence="1" key="1">
    <citation type="submission" date="2021-02" db="EMBL/GenBank/DDBJ databases">
        <title>Genome analysis of blister spot of apple pathogen from New York area.</title>
        <authorList>
            <person name="Kandel P."/>
            <person name="Hockett K.L."/>
            <person name="Santander R."/>
            <person name="Acimovic S."/>
        </authorList>
    </citation>
    <scope>NUCLEOTIDE SEQUENCE</scope>
    <source>
        <strain evidence="1">PSP1</strain>
    </source>
</reference>
<dbReference type="EMBL" id="JAFFRZ010000001">
    <property type="protein sequence ID" value="MDH4621679.1"/>
    <property type="molecule type" value="Genomic_DNA"/>
</dbReference>
<dbReference type="AlphaFoldDB" id="A0A0P9YLL3"/>
<evidence type="ECO:0000313" key="1">
    <source>
        <dbReference type="EMBL" id="MDH4621679.1"/>
    </source>
</evidence>
<gene>
    <name evidence="1" type="ORF">JW322_07800</name>
</gene>
<protein>
    <submittedName>
        <fullName evidence="1">Uncharacterized protein</fullName>
    </submittedName>
</protein>
<proteinExistence type="predicted"/>
<sequence length="67" mass="7090">MFLPDLALMCPEIIASYADVQSGGQGLGYPMSGEISGLIKTCEGHARTRKNLTSANNGRAEHVGHCN</sequence>
<accession>A0A0P9YLL3</accession>
<evidence type="ECO:0000313" key="2">
    <source>
        <dbReference type="Proteomes" id="UP001162155"/>
    </source>
</evidence>
<dbReference type="Proteomes" id="UP001162155">
    <property type="component" value="Unassembled WGS sequence"/>
</dbReference>
<comment type="caution">
    <text evidence="1">The sequence shown here is derived from an EMBL/GenBank/DDBJ whole genome shotgun (WGS) entry which is preliminary data.</text>
</comment>